<dbReference type="Proteomes" id="UP000664521">
    <property type="component" value="Unassembled WGS sequence"/>
</dbReference>
<accession>A0A8H3IL87</accession>
<name>A0A8H3IL87_9LECA</name>
<evidence type="ECO:0000313" key="3">
    <source>
        <dbReference type="EMBL" id="CAF9923078.1"/>
    </source>
</evidence>
<gene>
    <name evidence="3" type="ORF">HETSPECPRED_005234</name>
</gene>
<evidence type="ECO:0000256" key="2">
    <source>
        <dbReference type="SAM" id="SignalP"/>
    </source>
</evidence>
<feature type="chain" id="PRO_5034689527" evidence="2">
    <location>
        <begin position="23"/>
        <end position="396"/>
    </location>
</feature>
<protein>
    <submittedName>
        <fullName evidence="3">Uncharacterized protein</fullName>
    </submittedName>
</protein>
<feature type="compositionally biased region" description="Low complexity" evidence="1">
    <location>
        <begin position="37"/>
        <end position="46"/>
    </location>
</feature>
<reference evidence="3" key="1">
    <citation type="submission" date="2021-03" db="EMBL/GenBank/DDBJ databases">
        <authorList>
            <person name="Tagirdzhanova G."/>
        </authorList>
    </citation>
    <scope>NUCLEOTIDE SEQUENCE</scope>
</reference>
<organism evidence="3 4">
    <name type="scientific">Heterodermia speciosa</name>
    <dbReference type="NCBI Taxonomy" id="116794"/>
    <lineage>
        <taxon>Eukaryota</taxon>
        <taxon>Fungi</taxon>
        <taxon>Dikarya</taxon>
        <taxon>Ascomycota</taxon>
        <taxon>Pezizomycotina</taxon>
        <taxon>Lecanoromycetes</taxon>
        <taxon>OSLEUM clade</taxon>
        <taxon>Lecanoromycetidae</taxon>
        <taxon>Caliciales</taxon>
        <taxon>Physciaceae</taxon>
        <taxon>Heterodermia</taxon>
    </lineage>
</organism>
<keyword evidence="2" id="KW-0732">Signal</keyword>
<keyword evidence="4" id="KW-1185">Reference proteome</keyword>
<sequence>MLSSTARFLAALLCIFVRFSRAASPSDDISVSQPPESDASGADAYDSANLHNASNQISSNQSILVHGSILNQTDFDNPSSSQAVNALVWPSRLGVPPYSDVVIDIVREQRLTDISQATDIKEALLQLQPEVCTDLQGRRQVIQRAMAVHTWTQIFALCEDVGLDLQDQKAKLTAALRVLYDGQEAYGPAAIYGQINSLGINPRGIGEVGAHVLNVPPTPRADWPEGGTIILRIHASNTLRLRIQTVPAQPTLDIWNTMWFRKLCEQTQYWLRDQSLPPQTPMRSFWVQLDPYWQQEITVRFEPLNVARTGAVATIEVLANVMETLMNILDNYGARPMIFSVLNNQGSHIGVGYREYSEVPRQLGLHNATAIDLINQTAVLGEGDRTSTSDENFAMQ</sequence>
<feature type="signal peptide" evidence="2">
    <location>
        <begin position="1"/>
        <end position="22"/>
    </location>
</feature>
<feature type="region of interest" description="Disordered" evidence="1">
    <location>
        <begin position="25"/>
        <end position="46"/>
    </location>
</feature>
<evidence type="ECO:0000313" key="4">
    <source>
        <dbReference type="Proteomes" id="UP000664521"/>
    </source>
</evidence>
<dbReference type="EMBL" id="CAJPDS010000032">
    <property type="protein sequence ID" value="CAF9923078.1"/>
    <property type="molecule type" value="Genomic_DNA"/>
</dbReference>
<evidence type="ECO:0000256" key="1">
    <source>
        <dbReference type="SAM" id="MobiDB-lite"/>
    </source>
</evidence>
<dbReference type="AlphaFoldDB" id="A0A8H3IL87"/>
<proteinExistence type="predicted"/>
<comment type="caution">
    <text evidence="3">The sequence shown here is derived from an EMBL/GenBank/DDBJ whole genome shotgun (WGS) entry which is preliminary data.</text>
</comment>